<comment type="caution">
    <text evidence="2">The sequence shown here is derived from an EMBL/GenBank/DDBJ whole genome shotgun (WGS) entry which is preliminary data.</text>
</comment>
<evidence type="ECO:0000313" key="2">
    <source>
        <dbReference type="EMBL" id="KAK7942519.1"/>
    </source>
</evidence>
<dbReference type="Proteomes" id="UP001391051">
    <property type="component" value="Unassembled WGS sequence"/>
</dbReference>
<accession>A0ABR1PY22</accession>
<feature type="compositionally biased region" description="Polar residues" evidence="1">
    <location>
        <begin position="347"/>
        <end position="363"/>
    </location>
</feature>
<keyword evidence="3" id="KW-1185">Reference proteome</keyword>
<dbReference type="GeneID" id="92080916"/>
<feature type="compositionally biased region" description="Low complexity" evidence="1">
    <location>
        <begin position="276"/>
        <end position="285"/>
    </location>
</feature>
<name>A0ABR1PY22_9PEZI</name>
<dbReference type="RefSeq" id="XP_066694550.1">
    <property type="nucleotide sequence ID" value="XM_066847854.1"/>
</dbReference>
<feature type="compositionally biased region" description="Basic and acidic residues" evidence="1">
    <location>
        <begin position="105"/>
        <end position="143"/>
    </location>
</feature>
<feature type="compositionally biased region" description="Pro residues" evidence="1">
    <location>
        <begin position="299"/>
        <end position="321"/>
    </location>
</feature>
<feature type="compositionally biased region" description="Low complexity" evidence="1">
    <location>
        <begin position="372"/>
        <end position="387"/>
    </location>
</feature>
<sequence length="565" mass="62113">MPIVPSIATSAPGDKGEAAPGSITWLQADYQYKGWGCAVCFRTVLFQTTNSIRYLFRYSHRRHRYPYIISIIVCGLRPQQTDGAHLEFADCCDIASNSLEEDGREADRGVEREVKVERVEKETPIEPKGARSMEENSHSREQSKAPAAHGLPPPAPGLFSQQELPPPKQQLIATTGYPPPPPLTRPHSQPPQTIRHSTPFGHYSGSGPFVATMPPSRSSSPPQPPPYPHPPVQFEPRRFPQTSAVVRGPPPPASSLPSKRPQSTQTPPPFRPPPQQRRSPAVAPPGTINPSDLLSQRPPQGPAAPQVPGPARPASNPPPPQQTKGRAAPRVPGPGCPVSNPPPLQQRKPSMQPQQHAQLQYHNESQKHHQHQLQQQQQQPTQLAVHQTAGPPPIDGTGQHDRDAANAEVAEFWFPEMDNDYFPSEFLASEDTVMGGTAPPPDTTWLTRPGGQNTIPRFYQPCDFCVWLKAQTGKGGQCHPSFRSRLDGNGNGGRDVTAHTDTHPVRPRCTTCDGFGIDECTVSGTPTPTAPPPPRARLRTCRTRRSRSFFLTRRCRRRSGERRGR</sequence>
<reference evidence="2 3" key="1">
    <citation type="submission" date="2023-01" db="EMBL/GenBank/DDBJ databases">
        <title>Analysis of 21 Apiospora genomes using comparative genomics revels a genus with tremendous synthesis potential of carbohydrate active enzymes and secondary metabolites.</title>
        <authorList>
            <person name="Sorensen T."/>
        </authorList>
    </citation>
    <scope>NUCLEOTIDE SEQUENCE [LARGE SCALE GENOMIC DNA]</scope>
    <source>
        <strain evidence="2 3">CBS 24483</strain>
    </source>
</reference>
<feature type="region of interest" description="Disordered" evidence="1">
    <location>
        <begin position="101"/>
        <end position="403"/>
    </location>
</feature>
<evidence type="ECO:0000313" key="3">
    <source>
        <dbReference type="Proteomes" id="UP001391051"/>
    </source>
</evidence>
<protein>
    <submittedName>
        <fullName evidence="2">Uncharacterized protein</fullName>
    </submittedName>
</protein>
<organism evidence="2 3">
    <name type="scientific">Apiospora aurea</name>
    <dbReference type="NCBI Taxonomy" id="335848"/>
    <lineage>
        <taxon>Eukaryota</taxon>
        <taxon>Fungi</taxon>
        <taxon>Dikarya</taxon>
        <taxon>Ascomycota</taxon>
        <taxon>Pezizomycotina</taxon>
        <taxon>Sordariomycetes</taxon>
        <taxon>Xylariomycetidae</taxon>
        <taxon>Amphisphaeriales</taxon>
        <taxon>Apiosporaceae</taxon>
        <taxon>Apiospora</taxon>
    </lineage>
</organism>
<proteinExistence type="predicted"/>
<feature type="compositionally biased region" description="Pro residues" evidence="1">
    <location>
        <begin position="221"/>
        <end position="233"/>
    </location>
</feature>
<dbReference type="EMBL" id="JAQQWE010000008">
    <property type="protein sequence ID" value="KAK7942519.1"/>
    <property type="molecule type" value="Genomic_DNA"/>
</dbReference>
<gene>
    <name evidence="2" type="ORF">PG986_011632</name>
</gene>
<evidence type="ECO:0000256" key="1">
    <source>
        <dbReference type="SAM" id="MobiDB-lite"/>
    </source>
</evidence>
<feature type="compositionally biased region" description="Pro residues" evidence="1">
    <location>
        <begin position="331"/>
        <end position="344"/>
    </location>
</feature>
<feature type="compositionally biased region" description="Pro residues" evidence="1">
    <location>
        <begin position="266"/>
        <end position="275"/>
    </location>
</feature>